<dbReference type="Proteomes" id="UP000596742">
    <property type="component" value="Unassembled WGS sequence"/>
</dbReference>
<dbReference type="EMBL" id="UYJE01003334">
    <property type="protein sequence ID" value="VDI18405.1"/>
    <property type="molecule type" value="Genomic_DNA"/>
</dbReference>
<name>A0A8B6DFF3_MYTGA</name>
<reference evidence="3" key="1">
    <citation type="submission" date="2018-11" db="EMBL/GenBank/DDBJ databases">
        <authorList>
            <person name="Alioto T."/>
            <person name="Alioto T."/>
        </authorList>
    </citation>
    <scope>NUCLEOTIDE SEQUENCE</scope>
</reference>
<accession>A0A8B6DFF3</accession>
<evidence type="ECO:0000256" key="2">
    <source>
        <dbReference type="SAM" id="MobiDB-lite"/>
    </source>
</evidence>
<feature type="non-terminal residue" evidence="3">
    <location>
        <position position="1"/>
    </location>
</feature>
<comment type="caution">
    <text evidence="3">The sequence shown here is derived from an EMBL/GenBank/DDBJ whole genome shotgun (WGS) entry which is preliminary data.</text>
</comment>
<sequence>NILHKVHFSLKISWLSCNSVYFSNSNLANLQECLTTTMITESTKLNSEYLFHRDDFQVTPTIQQNFNKYGYVLVRSLLDNEEVEKVKKVFENATSEQILEDNEMRISDGQGREAKLIVWSHPGNDVSGIVSRSQKVAGTCEKLMGEEVYHYHGKLVSKEANTGGSFLWHQDYGYWYQNGCLLPNMMTVFIALDKCTKENGCLQILEGSHKCGRLDHELVHGQQTIPDTKRVDQIKERCPLIWCEMNPGDALFFHSNMMHTSGQNSSPNRRWALLTAFNTKSNNPTKEHHHPCYTPLTKVPDAAIKECENYTLDLSQMEFLHPSKSQTVRPNLSKEQQEAATTI</sequence>
<gene>
    <name evidence="3" type="ORF">MGAL_10B080919</name>
</gene>
<protein>
    <recommendedName>
        <fullName evidence="5">Ectoine hydroxylase</fullName>
    </recommendedName>
</protein>
<dbReference type="PANTHER" id="PTHR20883">
    <property type="entry name" value="PHYTANOYL-COA DIOXYGENASE DOMAIN CONTAINING 1"/>
    <property type="match status" value="1"/>
</dbReference>
<evidence type="ECO:0000313" key="4">
    <source>
        <dbReference type="Proteomes" id="UP000596742"/>
    </source>
</evidence>
<feature type="region of interest" description="Disordered" evidence="2">
    <location>
        <begin position="322"/>
        <end position="343"/>
    </location>
</feature>
<comment type="cofactor">
    <cofactor evidence="1">
        <name>Fe cation</name>
        <dbReference type="ChEBI" id="CHEBI:24875"/>
    </cofactor>
</comment>
<keyword evidence="4" id="KW-1185">Reference proteome</keyword>
<dbReference type="AlphaFoldDB" id="A0A8B6DFF3"/>
<dbReference type="SUPFAM" id="SSF51197">
    <property type="entry name" value="Clavaminate synthase-like"/>
    <property type="match status" value="1"/>
</dbReference>
<feature type="compositionally biased region" description="Polar residues" evidence="2">
    <location>
        <begin position="323"/>
        <end position="343"/>
    </location>
</feature>
<dbReference type="PANTHER" id="PTHR20883:SF51">
    <property type="entry name" value="PHYTANOYL-COA HYDROXYLASE"/>
    <property type="match status" value="1"/>
</dbReference>
<dbReference type="OrthoDB" id="445007at2759"/>
<evidence type="ECO:0000313" key="3">
    <source>
        <dbReference type="EMBL" id="VDI18405.1"/>
    </source>
</evidence>
<dbReference type="Gene3D" id="2.60.120.620">
    <property type="entry name" value="q2cbj1_9rhob like domain"/>
    <property type="match status" value="1"/>
</dbReference>
<proteinExistence type="predicted"/>
<dbReference type="Pfam" id="PF05721">
    <property type="entry name" value="PhyH"/>
    <property type="match status" value="1"/>
</dbReference>
<dbReference type="InterPro" id="IPR008775">
    <property type="entry name" value="Phytyl_CoA_dOase-like"/>
</dbReference>
<evidence type="ECO:0008006" key="5">
    <source>
        <dbReference type="Google" id="ProtNLM"/>
    </source>
</evidence>
<organism evidence="3 4">
    <name type="scientific">Mytilus galloprovincialis</name>
    <name type="common">Mediterranean mussel</name>
    <dbReference type="NCBI Taxonomy" id="29158"/>
    <lineage>
        <taxon>Eukaryota</taxon>
        <taxon>Metazoa</taxon>
        <taxon>Spiralia</taxon>
        <taxon>Lophotrochozoa</taxon>
        <taxon>Mollusca</taxon>
        <taxon>Bivalvia</taxon>
        <taxon>Autobranchia</taxon>
        <taxon>Pteriomorphia</taxon>
        <taxon>Mytilida</taxon>
        <taxon>Mytiloidea</taxon>
        <taxon>Mytilidae</taxon>
        <taxon>Mytilinae</taxon>
        <taxon>Mytilus</taxon>
    </lineage>
</organism>
<evidence type="ECO:0000256" key="1">
    <source>
        <dbReference type="ARBA" id="ARBA00001962"/>
    </source>
</evidence>